<organism evidence="8 9">
    <name type="scientific">Maritalea myrionectae</name>
    <dbReference type="NCBI Taxonomy" id="454601"/>
    <lineage>
        <taxon>Bacteria</taxon>
        <taxon>Pseudomonadati</taxon>
        <taxon>Pseudomonadota</taxon>
        <taxon>Alphaproteobacteria</taxon>
        <taxon>Hyphomicrobiales</taxon>
        <taxon>Devosiaceae</taxon>
        <taxon>Maritalea</taxon>
    </lineage>
</organism>
<evidence type="ECO:0000256" key="1">
    <source>
        <dbReference type="ARBA" id="ARBA00022475"/>
    </source>
</evidence>
<gene>
    <name evidence="8" type="ORF">MXMO3_03414</name>
</gene>
<keyword evidence="9" id="KW-1185">Reference proteome</keyword>
<dbReference type="InterPro" id="IPR010445">
    <property type="entry name" value="LapA_dom"/>
</dbReference>
<keyword evidence="1" id="KW-1003">Cell membrane</keyword>
<accession>A0A2R4MIS1</accession>
<dbReference type="Proteomes" id="UP000258927">
    <property type="component" value="Chromosome"/>
</dbReference>
<dbReference type="Pfam" id="PF06305">
    <property type="entry name" value="LapA_dom"/>
    <property type="match status" value="1"/>
</dbReference>
<dbReference type="RefSeq" id="WP_117396648.1">
    <property type="nucleotide sequence ID" value="NZ_CP021330.1"/>
</dbReference>
<reference evidence="8 9" key="1">
    <citation type="submission" date="2017-05" db="EMBL/GenBank/DDBJ databases">
        <title>Genome Analysis of Maritalea myrionectae HL2708#5.</title>
        <authorList>
            <consortium name="Cotde Inc.-PKNU"/>
            <person name="Jang D."/>
            <person name="Oh H.-M."/>
        </authorList>
    </citation>
    <scope>NUCLEOTIDE SEQUENCE [LARGE SCALE GENOMIC DNA]</scope>
    <source>
        <strain evidence="8 9">HL2708#5</strain>
    </source>
</reference>
<sequence>MLKRVVTWFFLIPLALLFAFFALANRQEILLGVDPLSPDSPFVGPFPVPLFIVIYGALMLGIVLGGVGAYVGQHKKRAEVRALRKQNNELKQQLDARAPTTDKDDGLALLDDRV</sequence>
<protein>
    <recommendedName>
        <fullName evidence="7">Lipopolysaccharide assembly protein A domain-containing protein</fullName>
    </recommendedName>
</protein>
<feature type="domain" description="Lipopolysaccharide assembly protein A" evidence="7">
    <location>
        <begin position="46"/>
        <end position="95"/>
    </location>
</feature>
<keyword evidence="2 6" id="KW-0812">Transmembrane</keyword>
<name>A0A2R4MIS1_9HYPH</name>
<evidence type="ECO:0000259" key="7">
    <source>
        <dbReference type="Pfam" id="PF06305"/>
    </source>
</evidence>
<feature type="transmembrane region" description="Helical" evidence="6">
    <location>
        <begin position="50"/>
        <end position="71"/>
    </location>
</feature>
<keyword evidence="3 6" id="KW-1133">Transmembrane helix</keyword>
<evidence type="ECO:0000256" key="5">
    <source>
        <dbReference type="SAM" id="MobiDB-lite"/>
    </source>
</evidence>
<evidence type="ECO:0000256" key="6">
    <source>
        <dbReference type="SAM" id="Phobius"/>
    </source>
</evidence>
<evidence type="ECO:0000313" key="8">
    <source>
        <dbReference type="EMBL" id="AVX05917.1"/>
    </source>
</evidence>
<evidence type="ECO:0000256" key="4">
    <source>
        <dbReference type="ARBA" id="ARBA00023136"/>
    </source>
</evidence>
<proteinExistence type="predicted"/>
<dbReference type="STRING" id="1122213.GCA_000423365_02723"/>
<evidence type="ECO:0000313" key="9">
    <source>
        <dbReference type="Proteomes" id="UP000258927"/>
    </source>
</evidence>
<keyword evidence="4 6" id="KW-0472">Membrane</keyword>
<dbReference type="GO" id="GO:0005886">
    <property type="term" value="C:plasma membrane"/>
    <property type="evidence" value="ECO:0007669"/>
    <property type="project" value="InterPro"/>
</dbReference>
<feature type="region of interest" description="Disordered" evidence="5">
    <location>
        <begin position="93"/>
        <end position="114"/>
    </location>
</feature>
<dbReference type="AlphaFoldDB" id="A0A2R4MIS1"/>
<evidence type="ECO:0000256" key="2">
    <source>
        <dbReference type="ARBA" id="ARBA00022692"/>
    </source>
</evidence>
<dbReference type="KEGG" id="mmyr:MXMO3_03414"/>
<evidence type="ECO:0000256" key="3">
    <source>
        <dbReference type="ARBA" id="ARBA00022989"/>
    </source>
</evidence>
<dbReference type="EMBL" id="CP021330">
    <property type="protein sequence ID" value="AVX05917.1"/>
    <property type="molecule type" value="Genomic_DNA"/>
</dbReference>